<dbReference type="InterPro" id="IPR001104">
    <property type="entry name" value="3-oxo-5_a-steroid_4-DH_C"/>
</dbReference>
<feature type="transmembrane region" description="Helical" evidence="14">
    <location>
        <begin position="32"/>
        <end position="51"/>
    </location>
</feature>
<dbReference type="FunFam" id="1.20.120.1630:FF:000002">
    <property type="entry name" value="Steroid 5 alpha-reductase 1"/>
    <property type="match status" value="1"/>
</dbReference>
<organism evidence="16 17">
    <name type="scientific">Reticulomyxa filosa</name>
    <dbReference type="NCBI Taxonomy" id="46433"/>
    <lineage>
        <taxon>Eukaryota</taxon>
        <taxon>Sar</taxon>
        <taxon>Rhizaria</taxon>
        <taxon>Retaria</taxon>
        <taxon>Foraminifera</taxon>
        <taxon>Monothalamids</taxon>
        <taxon>Reticulomyxidae</taxon>
        <taxon>Reticulomyxa</taxon>
    </lineage>
</organism>
<evidence type="ECO:0000256" key="3">
    <source>
        <dbReference type="ARBA" id="ARBA00007742"/>
    </source>
</evidence>
<comment type="caution">
    <text evidence="16">The sequence shown here is derived from an EMBL/GenBank/DDBJ whole genome shotgun (WGS) entry which is preliminary data.</text>
</comment>
<comment type="similarity">
    <text evidence="3">Belongs to the steroid 5-alpha reductase family.</text>
</comment>
<comment type="subcellular location">
    <subcellularLocation>
        <location evidence="1">Endoplasmic reticulum membrane</location>
        <topology evidence="1">Multi-pass membrane protein</topology>
    </subcellularLocation>
    <subcellularLocation>
        <location evidence="2">Microsome membrane</location>
    </subcellularLocation>
</comment>
<evidence type="ECO:0000256" key="5">
    <source>
        <dbReference type="ARBA" id="ARBA00022692"/>
    </source>
</evidence>
<dbReference type="OMA" id="PHYALEW"/>
<keyword evidence="13 14" id="KW-0472">Membrane</keyword>
<evidence type="ECO:0000256" key="9">
    <source>
        <dbReference type="ARBA" id="ARBA00022857"/>
    </source>
</evidence>
<name>X6N9Q5_RETFI</name>
<keyword evidence="12" id="KW-0443">Lipid metabolism</keyword>
<evidence type="ECO:0000256" key="6">
    <source>
        <dbReference type="ARBA" id="ARBA00022782"/>
    </source>
</evidence>
<dbReference type="PANTHER" id="PTHR10556">
    <property type="entry name" value="3-OXO-5-ALPHA-STEROID 4-DEHYDROGENASE"/>
    <property type="match status" value="1"/>
</dbReference>
<evidence type="ECO:0000256" key="11">
    <source>
        <dbReference type="ARBA" id="ARBA00023002"/>
    </source>
</evidence>
<evidence type="ECO:0000256" key="13">
    <source>
        <dbReference type="ARBA" id="ARBA00023136"/>
    </source>
</evidence>
<keyword evidence="6" id="KW-0221">Differentiation</keyword>
<evidence type="ECO:0000256" key="4">
    <source>
        <dbReference type="ARBA" id="ARBA00012049"/>
    </source>
</evidence>
<dbReference type="OrthoDB" id="5788137at2759"/>
<dbReference type="PROSITE" id="PS50244">
    <property type="entry name" value="S5A_REDUCTASE"/>
    <property type="match status" value="1"/>
</dbReference>
<dbReference type="GO" id="GO:0030154">
    <property type="term" value="P:cell differentiation"/>
    <property type="evidence" value="ECO:0007669"/>
    <property type="project" value="UniProtKB-KW"/>
</dbReference>
<accession>X6N9Q5</accession>
<dbReference type="GO" id="GO:0047751">
    <property type="term" value="F:3-oxo-5-alpha-steroid 4-dehydrogenase (NADP+) activity"/>
    <property type="evidence" value="ECO:0007669"/>
    <property type="project" value="UniProtKB-EC"/>
</dbReference>
<keyword evidence="9" id="KW-0521">NADP</keyword>
<feature type="transmembrane region" description="Helical" evidence="14">
    <location>
        <begin position="180"/>
        <end position="197"/>
    </location>
</feature>
<keyword evidence="8" id="KW-0492">Microsome</keyword>
<dbReference type="GO" id="GO:0006694">
    <property type="term" value="P:steroid biosynthetic process"/>
    <property type="evidence" value="ECO:0007669"/>
    <property type="project" value="TreeGrafter"/>
</dbReference>
<sequence length="345" mass="39754">MDAISWLEFFRESFFFTLKFEKSSRQQVGSTCYILISTVVIFLELVVGFAAPYGKFYSSNSLGKCPVPPRLAWFLQELPSFAVSGYFLVQSLQKKIITKLCDITTQKDVSWINRGLLSLMVFHYFNRTFIYSFRIKGGKPTAFMACALAAVFTAINGYLQSLCLIQFNEYQIHNTSEPRLFIGVALFVIGFFINFHSDNILRNLRKPGEKDYKIPRGGFFEYVTNAHYFGENLEWLGFGIAGNNVGGYVFALFTFANLFPRAAQSHQWYLKKFDNYPKNRKIYIPFLLTCVIAFVRPCPNILTDFKSQNNKQIFKIISTITFYFSDPAVVNFEVSNFLNRFCINS</sequence>
<dbReference type="Pfam" id="PF02544">
    <property type="entry name" value="Steroid_dh"/>
    <property type="match status" value="1"/>
</dbReference>
<evidence type="ECO:0000256" key="2">
    <source>
        <dbReference type="ARBA" id="ARBA00004524"/>
    </source>
</evidence>
<evidence type="ECO:0000256" key="12">
    <source>
        <dbReference type="ARBA" id="ARBA00023098"/>
    </source>
</evidence>
<feature type="domain" description="3-oxo-5-alpha-steroid 4-dehydrogenase C-terminal" evidence="15">
    <location>
        <begin position="142"/>
        <end position="288"/>
    </location>
</feature>
<keyword evidence="10 14" id="KW-1133">Transmembrane helix</keyword>
<feature type="transmembrane region" description="Helical" evidence="14">
    <location>
        <begin position="71"/>
        <end position="89"/>
    </location>
</feature>
<evidence type="ECO:0000313" key="16">
    <source>
        <dbReference type="EMBL" id="ETO22469.1"/>
    </source>
</evidence>
<dbReference type="EMBL" id="ASPP01010711">
    <property type="protein sequence ID" value="ETO22469.1"/>
    <property type="molecule type" value="Genomic_DNA"/>
</dbReference>
<keyword evidence="7" id="KW-0256">Endoplasmic reticulum</keyword>
<feature type="transmembrane region" description="Helical" evidence="14">
    <location>
        <begin position="235"/>
        <end position="259"/>
    </location>
</feature>
<dbReference type="Gene3D" id="1.20.120.1630">
    <property type="match status" value="1"/>
</dbReference>
<evidence type="ECO:0000256" key="7">
    <source>
        <dbReference type="ARBA" id="ARBA00022824"/>
    </source>
</evidence>
<feature type="transmembrane region" description="Helical" evidence="14">
    <location>
        <begin position="141"/>
        <end position="159"/>
    </location>
</feature>
<gene>
    <name evidence="16" type="ORF">RFI_14728</name>
</gene>
<evidence type="ECO:0000256" key="8">
    <source>
        <dbReference type="ARBA" id="ARBA00022848"/>
    </source>
</evidence>
<reference evidence="16 17" key="1">
    <citation type="journal article" date="2013" name="Curr. Biol.">
        <title>The Genome of the Foraminiferan Reticulomyxa filosa.</title>
        <authorList>
            <person name="Glockner G."/>
            <person name="Hulsmann N."/>
            <person name="Schleicher M."/>
            <person name="Noegel A.A."/>
            <person name="Eichinger L."/>
            <person name="Gallinger C."/>
            <person name="Pawlowski J."/>
            <person name="Sierra R."/>
            <person name="Euteneuer U."/>
            <person name="Pillet L."/>
            <person name="Moustafa A."/>
            <person name="Platzer M."/>
            <person name="Groth M."/>
            <person name="Szafranski K."/>
            <person name="Schliwa M."/>
        </authorList>
    </citation>
    <scope>NUCLEOTIDE SEQUENCE [LARGE SCALE GENOMIC DNA]</scope>
</reference>
<evidence type="ECO:0000256" key="10">
    <source>
        <dbReference type="ARBA" id="ARBA00022989"/>
    </source>
</evidence>
<evidence type="ECO:0000313" key="17">
    <source>
        <dbReference type="Proteomes" id="UP000023152"/>
    </source>
</evidence>
<dbReference type="Proteomes" id="UP000023152">
    <property type="component" value="Unassembled WGS sequence"/>
</dbReference>
<evidence type="ECO:0000256" key="1">
    <source>
        <dbReference type="ARBA" id="ARBA00004477"/>
    </source>
</evidence>
<protein>
    <recommendedName>
        <fullName evidence="4">3-oxo-5alpha-steroid 4-dehydrogenase (NADP(+))</fullName>
        <ecNumber evidence="4">1.3.1.22</ecNumber>
    </recommendedName>
</protein>
<dbReference type="EC" id="1.3.1.22" evidence="4"/>
<evidence type="ECO:0000256" key="14">
    <source>
        <dbReference type="SAM" id="Phobius"/>
    </source>
</evidence>
<dbReference type="InterPro" id="IPR039357">
    <property type="entry name" value="SRD5A/TECR"/>
</dbReference>
<evidence type="ECO:0000259" key="15">
    <source>
        <dbReference type="Pfam" id="PF02544"/>
    </source>
</evidence>
<feature type="transmembrane region" description="Helical" evidence="14">
    <location>
        <begin position="116"/>
        <end position="135"/>
    </location>
</feature>
<dbReference type="AlphaFoldDB" id="X6N9Q5"/>
<dbReference type="GO" id="GO:0005789">
    <property type="term" value="C:endoplasmic reticulum membrane"/>
    <property type="evidence" value="ECO:0007669"/>
    <property type="project" value="UniProtKB-SubCell"/>
</dbReference>
<proteinExistence type="inferred from homology"/>
<keyword evidence="11" id="KW-0560">Oxidoreductase</keyword>
<keyword evidence="5 14" id="KW-0812">Transmembrane</keyword>
<dbReference type="PANTHER" id="PTHR10556:SF57">
    <property type="entry name" value="3-OXO-5-ALPHA-STEROID 4-DEHYDROGENASE 1"/>
    <property type="match status" value="1"/>
</dbReference>
<keyword evidence="17" id="KW-1185">Reference proteome</keyword>